<dbReference type="EMBL" id="LUUB01000118">
    <property type="protein sequence ID" value="OAE99625.1"/>
    <property type="molecule type" value="Genomic_DNA"/>
</dbReference>
<dbReference type="Proteomes" id="UP000076959">
    <property type="component" value="Unassembled WGS sequence"/>
</dbReference>
<reference evidence="2 3" key="1">
    <citation type="submission" date="2016-03" db="EMBL/GenBank/DDBJ databases">
        <title>Draft Genome Sequence of the Strain BR 10245 (Bradyrhizobium sp.) isolated from nodules of Centrolobium paraense.</title>
        <authorList>
            <person name="Simoes-Araujo J.L.Sr."/>
            <person name="Barauna A.C."/>
            <person name="Silva K."/>
            <person name="Zilli J.E."/>
        </authorList>
    </citation>
    <scope>NUCLEOTIDE SEQUENCE [LARGE SCALE GENOMIC DNA]</scope>
    <source>
        <strain evidence="2 3">BR 10245</strain>
    </source>
</reference>
<proteinExistence type="predicted"/>
<feature type="region of interest" description="Disordered" evidence="1">
    <location>
        <begin position="1"/>
        <end position="22"/>
    </location>
</feature>
<name>A0A176Y9Q3_9BRAD</name>
<dbReference type="AlphaFoldDB" id="A0A176Y9Q3"/>
<evidence type="ECO:0000313" key="2">
    <source>
        <dbReference type="EMBL" id="OAE99625.1"/>
    </source>
</evidence>
<organism evidence="2 3">
    <name type="scientific">Bradyrhizobium centrolobii</name>
    <dbReference type="NCBI Taxonomy" id="1505087"/>
    <lineage>
        <taxon>Bacteria</taxon>
        <taxon>Pseudomonadati</taxon>
        <taxon>Pseudomonadota</taxon>
        <taxon>Alphaproteobacteria</taxon>
        <taxon>Hyphomicrobiales</taxon>
        <taxon>Nitrobacteraceae</taxon>
        <taxon>Bradyrhizobium</taxon>
    </lineage>
</organism>
<evidence type="ECO:0000313" key="3">
    <source>
        <dbReference type="Proteomes" id="UP000076959"/>
    </source>
</evidence>
<feature type="compositionally biased region" description="Basic residues" evidence="1">
    <location>
        <begin position="11"/>
        <end position="22"/>
    </location>
</feature>
<protein>
    <submittedName>
        <fullName evidence="2">Uncharacterized protein</fullName>
    </submittedName>
</protein>
<evidence type="ECO:0000256" key="1">
    <source>
        <dbReference type="SAM" id="MobiDB-lite"/>
    </source>
</evidence>
<gene>
    <name evidence="2" type="ORF">AYJ54_32525</name>
</gene>
<comment type="caution">
    <text evidence="2">The sequence shown here is derived from an EMBL/GenBank/DDBJ whole genome shotgun (WGS) entry which is preliminary data.</text>
</comment>
<keyword evidence="3" id="KW-1185">Reference proteome</keyword>
<sequence>MAAKKGFGMTKHGRSGHAIRSPRFRFLQKLEAQKTDRKDRSWIKDPKQSVEELFHPGKPRIGKALLEAYGTPAYAPPRRASVAFQRKSHGFYKNHG</sequence>
<dbReference type="STRING" id="1505087.AYJ54_32525"/>
<accession>A0A176Y9Q3</accession>